<dbReference type="Proteomes" id="UP000065473">
    <property type="component" value="Chromosome"/>
</dbReference>
<dbReference type="OrthoDB" id="25344at2157"/>
<feature type="domain" description="Zinc-hook" evidence="11">
    <location>
        <begin position="391"/>
        <end position="489"/>
    </location>
</feature>
<evidence type="ECO:0000256" key="4">
    <source>
        <dbReference type="ARBA" id="ARBA00022801"/>
    </source>
</evidence>
<evidence type="ECO:0000256" key="3">
    <source>
        <dbReference type="ARBA" id="ARBA00022763"/>
    </source>
</evidence>
<dbReference type="OMA" id="HYDEVHR"/>
<keyword evidence="6 9" id="KW-0067">ATP-binding</keyword>
<dbReference type="Proteomes" id="UP000060043">
    <property type="component" value="Chromosome"/>
</dbReference>
<comment type="similarity">
    <text evidence="9">Belongs to the SMC family. RAD50 subfamily.</text>
</comment>
<evidence type="ECO:0000313" key="15">
    <source>
        <dbReference type="Proteomes" id="UP000065473"/>
    </source>
</evidence>
<dbReference type="SUPFAM" id="SSF52540">
    <property type="entry name" value="P-loop containing nucleoside triphosphate hydrolases"/>
    <property type="match status" value="3"/>
</dbReference>
<evidence type="ECO:0000256" key="10">
    <source>
        <dbReference type="PROSITE-ProRule" id="PRU00471"/>
    </source>
</evidence>
<dbReference type="InterPro" id="IPR054990">
    <property type="entry name" value="Rad50_ATPase_DNA_repair"/>
</dbReference>
<feature type="binding site" evidence="9">
    <location>
        <begin position="32"/>
        <end position="38"/>
    </location>
    <ligand>
        <name>ATP</name>
        <dbReference type="ChEBI" id="CHEBI:30616"/>
    </ligand>
</feature>
<evidence type="ECO:0000256" key="7">
    <source>
        <dbReference type="ARBA" id="ARBA00023054"/>
    </source>
</evidence>
<gene>
    <name evidence="9" type="primary">rad50</name>
    <name evidence="12" type="ORF">ATY89_06010</name>
    <name evidence="13" type="ORF">ATZ20_09035</name>
</gene>
<keyword evidence="8 9" id="KW-0234">DNA repair</keyword>
<dbReference type="GeneID" id="14550583"/>
<reference evidence="14 15" key="1">
    <citation type="submission" date="2015-12" db="EMBL/GenBank/DDBJ databases">
        <title>A stable core within a dynamic pangenome in Sulfolobus acidocaldarius.</title>
        <authorList>
            <person name="Anderson R."/>
            <person name="Kouris A."/>
            <person name="Seward C."/>
            <person name="Campbell K."/>
            <person name="Whitaker R."/>
        </authorList>
    </citation>
    <scope>NUCLEOTIDE SEQUENCE [LARGE SCALE GENOMIC DNA]</scope>
    <source>
        <strain evidence="12 15">GG12-C01-09</strain>
        <strain evidence="13 14">NG05B_CO5_07</strain>
    </source>
</reference>
<dbReference type="InterPro" id="IPR027417">
    <property type="entry name" value="P-loop_NTPase"/>
</dbReference>
<keyword evidence="3 9" id="KW-0227">DNA damage</keyword>
<comment type="subunit">
    <text evidence="9">Homodimer. Forms a heterotetramer composed of two Mre11 subunits and two Rad50 subunits.</text>
</comment>
<evidence type="ECO:0000256" key="6">
    <source>
        <dbReference type="ARBA" id="ARBA00022840"/>
    </source>
</evidence>
<dbReference type="PROSITE" id="PS51131">
    <property type="entry name" value="ZN_HOOK"/>
    <property type="match status" value="1"/>
</dbReference>
<dbReference type="PaxDb" id="1435377-SUSAZ_00240"/>
<evidence type="ECO:0000313" key="12">
    <source>
        <dbReference type="EMBL" id="ALU29543.1"/>
    </source>
</evidence>
<dbReference type="AlphaFoldDB" id="A0A0U3H4J7"/>
<dbReference type="PANTHER" id="PTHR32114:SF2">
    <property type="entry name" value="ABC TRANSPORTER ABCH.3"/>
    <property type="match status" value="1"/>
</dbReference>
<organism evidence="12 15">
    <name type="scientific">Sulfolobus acidocaldarius</name>
    <dbReference type="NCBI Taxonomy" id="2285"/>
    <lineage>
        <taxon>Archaea</taxon>
        <taxon>Thermoproteota</taxon>
        <taxon>Thermoprotei</taxon>
        <taxon>Sulfolobales</taxon>
        <taxon>Sulfolobaceae</taxon>
        <taxon>Sulfolobus</taxon>
    </lineage>
</organism>
<evidence type="ECO:0000256" key="2">
    <source>
        <dbReference type="ARBA" id="ARBA00022741"/>
    </source>
</evidence>
<comment type="function">
    <text evidence="9">Part of the Rad50/Mre11 complex, which is involved in the early steps of DNA double-strand break (DSB) repair. The complex may facilitate opening of the processed DNA ends to aid in the recruitment of HerA and NurA. Rad50 controls the balance between DNA end bridging and DNA resection via ATP-dependent structural rearrangements of the Rad50/Mre11 complex.</text>
</comment>
<comment type="caution">
    <text evidence="9">Lacks conserved residue(s) required for the propagation of feature annotation.</text>
</comment>
<evidence type="ECO:0000313" key="14">
    <source>
        <dbReference type="Proteomes" id="UP000060043"/>
    </source>
</evidence>
<dbReference type="PANTHER" id="PTHR32114">
    <property type="entry name" value="ABC TRANSPORTER ABCH.3"/>
    <property type="match status" value="1"/>
</dbReference>
<accession>A0A0U3H4J7</accession>
<dbReference type="HAMAP" id="MF_00449">
    <property type="entry name" value="RAD50"/>
    <property type="match status" value="1"/>
</dbReference>
<evidence type="ECO:0000256" key="8">
    <source>
        <dbReference type="ARBA" id="ARBA00023204"/>
    </source>
</evidence>
<dbReference type="RefSeq" id="WP_011276982.1">
    <property type="nucleotide sequence ID" value="NZ_BHWZ01000001.1"/>
</dbReference>
<dbReference type="GeneID" id="78440407"/>
<evidence type="ECO:0000256" key="9">
    <source>
        <dbReference type="HAMAP-Rule" id="MF_00449"/>
    </source>
</evidence>
<comment type="cofactor">
    <cofactor evidence="9">
        <name>Zn(2+)</name>
        <dbReference type="ChEBI" id="CHEBI:29105"/>
    </cofactor>
    <text evidence="9">Binds 1 zinc ion per homodimer.</text>
</comment>
<feature type="coiled-coil region" evidence="9">
    <location>
        <begin position="453"/>
        <end position="719"/>
    </location>
</feature>
<dbReference type="Gene3D" id="3.40.50.300">
    <property type="entry name" value="P-loop containing nucleotide triphosphate hydrolases"/>
    <property type="match status" value="2"/>
</dbReference>
<feature type="coiled-coil region" evidence="9">
    <location>
        <begin position="174"/>
        <end position="411"/>
    </location>
</feature>
<keyword evidence="1 9" id="KW-0479">Metal-binding</keyword>
<evidence type="ECO:0000259" key="11">
    <source>
        <dbReference type="PROSITE" id="PS51131"/>
    </source>
</evidence>
<dbReference type="Pfam" id="PF02463">
    <property type="entry name" value="SMC_N"/>
    <property type="match status" value="1"/>
</dbReference>
<evidence type="ECO:0000313" key="13">
    <source>
        <dbReference type="EMBL" id="ALU32273.1"/>
    </source>
</evidence>
<dbReference type="InterPro" id="IPR022982">
    <property type="entry name" value="Rad50_ATPase_archaeal"/>
</dbReference>
<dbReference type="NCBIfam" id="NF041034">
    <property type="entry name" value="Rad50_Sulf"/>
    <property type="match status" value="1"/>
</dbReference>
<dbReference type="InterPro" id="IPR038729">
    <property type="entry name" value="Rad50/SbcC_AAA"/>
</dbReference>
<proteinExistence type="inferred from homology"/>
<keyword evidence="4 9" id="KW-0378">Hydrolase</keyword>
<dbReference type="Pfam" id="PF13476">
    <property type="entry name" value="AAA_23"/>
    <property type="match status" value="1"/>
</dbReference>
<keyword evidence="2 9" id="KW-0547">Nucleotide-binding</keyword>
<protein>
    <recommendedName>
        <fullName evidence="9">DNA double-strand break repair Rad50 ATPase</fullName>
    </recommendedName>
</protein>
<dbReference type="SUPFAM" id="SSF75712">
    <property type="entry name" value="Rad50 coiled-coil Zn hook"/>
    <property type="match status" value="1"/>
</dbReference>
<dbReference type="EMBL" id="CP013694">
    <property type="protein sequence ID" value="ALU29543.1"/>
    <property type="molecule type" value="Genomic_DNA"/>
</dbReference>
<name>A0A0U3H4J7_9CREN</name>
<dbReference type="SMR" id="A0A0U3H4J7"/>
<evidence type="ECO:0000256" key="1">
    <source>
        <dbReference type="ARBA" id="ARBA00022723"/>
    </source>
</evidence>
<feature type="binding site" evidence="9">
    <location>
        <position position="137"/>
    </location>
    <ligand>
        <name>ATP</name>
        <dbReference type="ChEBI" id="CHEBI:30616"/>
    </ligand>
</feature>
<comment type="domain">
    <text evidence="9">The two conserved Cys that bind zinc constitute the zinc-hook, which separates the large intramolecular coiled coil regions. The 2 Cys residues coordinate one molecule of zinc with the help of the 2 Cys residues of the zinc-hook of another Rad50 molecule, thereby forming a V-shaped homodimer.</text>
</comment>
<dbReference type="InterPro" id="IPR003395">
    <property type="entry name" value="RecF/RecN/SMC_N"/>
</dbReference>
<keyword evidence="7 9" id="KW-0175">Coiled coil</keyword>
<feature type="binding site" evidence="9 10">
    <location>
        <position position="440"/>
    </location>
    <ligand>
        <name>Zn(2+)</name>
        <dbReference type="ChEBI" id="CHEBI:29105"/>
    </ligand>
</feature>
<keyword evidence="5 9" id="KW-0862">Zinc</keyword>
<dbReference type="GO" id="GO:0005524">
    <property type="term" value="F:ATP binding"/>
    <property type="evidence" value="ECO:0007669"/>
    <property type="project" value="UniProtKB-UniRule"/>
</dbReference>
<dbReference type="Pfam" id="PF04423">
    <property type="entry name" value="Rad50_zn_hook"/>
    <property type="match status" value="1"/>
</dbReference>
<dbReference type="InterPro" id="IPR013134">
    <property type="entry name" value="Zn_hook_RAD50"/>
</dbReference>
<dbReference type="GO" id="GO:0016887">
    <property type="term" value="F:ATP hydrolysis activity"/>
    <property type="evidence" value="ECO:0007669"/>
    <property type="project" value="UniProtKB-UniRule"/>
</dbReference>
<dbReference type="GO" id="GO:0008270">
    <property type="term" value="F:zinc ion binding"/>
    <property type="evidence" value="ECO:0007669"/>
    <property type="project" value="UniProtKB-UniRule"/>
</dbReference>
<dbReference type="STRING" id="1435377.SUSAZ_00240"/>
<sequence length="886" mass="103858">MIIREIRLQNFLSHEDTTVKFEGSINVIIGNNGAGKSSIIDGILFGLFKRTNRDIGKNEELIKKGKKSGQVSIKFEINGDTYLIDRNVGETSRDTISLLKEGKIITLARQSTTVNNKIKEILGFDHKILMSTTIIGQGSVESVFSDFPEVMKELLKINKLEMLRESNGPIHSLIKVLTDRIRSLQSIKDILKREEAEIDRLKKEIEEIKVKLENIEREAKEKEDELNQYNTEFNRIKEIKVQYDILSGELSVVNKKIEEIALRLKDFEEKEKRYNKIETEVKELDENREKINTISSFKSILVQIDSLKSQINVVENDLKRKKEKLKRKKELEEKEKQYEEIEKRKKELEEKEKQYEEIEKRLTYVLKNIERQKNEIEKLNYVDTQDLENKIKDVSDRINQIDNELKGLLDRRGDLNGRKEQTLKIYNNLNSIEDDRCPICGRPLDSEHKAKIREEIKVQLLELNKQITALQARINSLIKEREELEATRNKLQLELQKRSKEKGIYEAKLKELQRLEEEKNKLQNEILSLLSYHQEFENIAEKEKELIDYHEEYLKNSDILEEDIQEQEQRLNELNSKLSELEKSYNDYKAKYQFLPADLKSLVSLEERIRRRISELEKLKIEYERLKEEITRMKGLKEEYEKLKEEEDALLNRISELGYSEKRYKQLEEIIDKLSKILSGIEADKGKIKGSLEEKIKNIEEKERNIEELRNKMNEESKLNLGISKLQKLREVLDNKHLQSHIMNIVRNQIENNVNEVIAKFDLSFSAVEIDFVGKSELYVYTASGQKIHINALSGGERISIALALRLAIAKALMNQFSTLILDEPTVNLDEYRRKELIDVIRSAIEIVPQIILVTHDQELIQAGDYIIRVEKKGDTSKVEVSSYDR</sequence>
<feature type="binding site" evidence="9 10">
    <location>
        <position position="437"/>
    </location>
    <ligand>
        <name>Zn(2+)</name>
        <dbReference type="ChEBI" id="CHEBI:29105"/>
    </ligand>
</feature>
<dbReference type="GO" id="GO:0006302">
    <property type="term" value="P:double-strand break repair"/>
    <property type="evidence" value="ECO:0007669"/>
    <property type="project" value="UniProtKB-UniRule"/>
</dbReference>
<dbReference type="EMBL" id="CP013695">
    <property type="protein sequence ID" value="ALU32273.1"/>
    <property type="molecule type" value="Genomic_DNA"/>
</dbReference>
<dbReference type="Gene3D" id="1.10.287.510">
    <property type="entry name" value="Helix hairpin bin"/>
    <property type="match status" value="1"/>
</dbReference>
<evidence type="ECO:0000256" key="5">
    <source>
        <dbReference type="ARBA" id="ARBA00022833"/>
    </source>
</evidence>